<feature type="chain" id="PRO_5039312808" evidence="2">
    <location>
        <begin position="18"/>
        <end position="166"/>
    </location>
</feature>
<gene>
    <name evidence="4" type="ORF">GTO87_05115</name>
</gene>
<dbReference type="InterPro" id="IPR029051">
    <property type="entry name" value="DUF4352"/>
</dbReference>
<dbReference type="RefSeq" id="WP_180848357.1">
    <property type="nucleotide sequence ID" value="NZ_CP047418.1"/>
</dbReference>
<sequence>MKKGIYTSLLLATLSFGGVTVISNHTQPAPVEAKSVLKKTFKVGKTATYKGVSLKVNSFQYVEPGEYDSVDEGKHFIVANVTIKNKSRKSYDYNPYDFKLNVNGNNTDLDAYPDAVDNLLEAGTLDKGGSVTGNLAGEIKIGAPNPKLKMSVSYLDNSKNITFASK</sequence>
<proteinExistence type="predicted"/>
<feature type="domain" description="DUF4352" evidence="3">
    <location>
        <begin position="41"/>
        <end position="151"/>
    </location>
</feature>
<reference evidence="4 5" key="1">
    <citation type="submission" date="2020-01" db="EMBL/GenBank/DDBJ databases">
        <title>Complete and circular genome sequences of six lactobacillus isolates from horses.</title>
        <authorList>
            <person name="Hassan H.M."/>
        </authorList>
    </citation>
    <scope>NUCLEOTIDE SEQUENCE [LARGE SCALE GENOMIC DNA]</scope>
    <source>
        <strain evidence="4 5">1A</strain>
    </source>
</reference>
<dbReference type="KEGG" id="lsw:GTO87_05115"/>
<dbReference type="Gene3D" id="2.60.40.1240">
    <property type="match status" value="1"/>
</dbReference>
<evidence type="ECO:0000256" key="2">
    <source>
        <dbReference type="SAM" id="SignalP"/>
    </source>
</evidence>
<keyword evidence="1 2" id="KW-0732">Signal</keyword>
<dbReference type="Proteomes" id="UP000510886">
    <property type="component" value="Chromosome"/>
</dbReference>
<dbReference type="AlphaFoldDB" id="A0A7H9EK01"/>
<dbReference type="InterPro" id="IPR029050">
    <property type="entry name" value="Immunoprotect_excell_Ig-like"/>
</dbReference>
<evidence type="ECO:0000256" key="1">
    <source>
        <dbReference type="ARBA" id="ARBA00022729"/>
    </source>
</evidence>
<dbReference type="Pfam" id="PF11611">
    <property type="entry name" value="DUF4352"/>
    <property type="match status" value="1"/>
</dbReference>
<name>A0A7H9EK01_9LACO</name>
<feature type="signal peptide" evidence="2">
    <location>
        <begin position="1"/>
        <end position="17"/>
    </location>
</feature>
<organism evidence="4 5">
    <name type="scientific">Ligilactobacillus saerimneri</name>
    <dbReference type="NCBI Taxonomy" id="228229"/>
    <lineage>
        <taxon>Bacteria</taxon>
        <taxon>Bacillati</taxon>
        <taxon>Bacillota</taxon>
        <taxon>Bacilli</taxon>
        <taxon>Lactobacillales</taxon>
        <taxon>Lactobacillaceae</taxon>
        <taxon>Ligilactobacillus</taxon>
    </lineage>
</organism>
<protein>
    <submittedName>
        <fullName evidence="4">DUF4352 domain-containing protein</fullName>
    </submittedName>
</protein>
<evidence type="ECO:0000313" key="5">
    <source>
        <dbReference type="Proteomes" id="UP000510886"/>
    </source>
</evidence>
<accession>A0A7H9EK01</accession>
<dbReference type="EMBL" id="CP047418">
    <property type="protein sequence ID" value="QLL78040.1"/>
    <property type="molecule type" value="Genomic_DNA"/>
</dbReference>
<evidence type="ECO:0000313" key="4">
    <source>
        <dbReference type="EMBL" id="QLL78040.1"/>
    </source>
</evidence>
<evidence type="ECO:0000259" key="3">
    <source>
        <dbReference type="Pfam" id="PF11611"/>
    </source>
</evidence>